<name>A0A1J0GV61_9CAUD</name>
<dbReference type="EMBL" id="KX889068">
    <property type="protein sequence ID" value="APC46074.1"/>
    <property type="molecule type" value="Genomic_DNA"/>
</dbReference>
<reference evidence="1 2" key="1">
    <citation type="journal article" date="2017" name="Viruses">
        <title>Stumbling across the Same Phage: Comparative Genomics of Widespread Temperate Phages Infecting the Fish Pathogen Vibrio anguillarum.</title>
        <authorList>
            <person name="Kalatzis P.G."/>
            <person name="Rorbo N.I."/>
            <person name="Castillo D."/>
            <person name="Mauritzen J.J."/>
            <person name="Jorgensen J."/>
            <person name="Kokkari C."/>
            <person name="Zhang F."/>
            <person name="Katharios P."/>
            <person name="Middelboe M."/>
        </authorList>
    </citation>
    <scope>NUCLEOTIDE SEQUENCE [LARGE SCALE GENOMIC DNA]</scope>
</reference>
<protein>
    <submittedName>
        <fullName evidence="1">Uncharacterized protein</fullName>
    </submittedName>
</protein>
<proteinExistence type="predicted"/>
<keyword evidence="2" id="KW-1185">Reference proteome</keyword>
<sequence length="103" mass="11924">MMEDNYGNFLWMNAHGYGKRVSQMATSHVFHALRMAWKARYPHTIWANSDEAPDMTNPPAGYLDEALVELEKELRTRKDLPMHLVEHMGILNIKKVDALLEDV</sequence>
<accession>A0A1J0GV61</accession>
<evidence type="ECO:0000313" key="2">
    <source>
        <dbReference type="Proteomes" id="UP000225978"/>
    </source>
</evidence>
<evidence type="ECO:0000313" key="1">
    <source>
        <dbReference type="EMBL" id="APC46074.1"/>
    </source>
</evidence>
<dbReference type="Proteomes" id="UP000225978">
    <property type="component" value="Segment"/>
</dbReference>
<gene>
    <name evidence="1" type="ORF">vBVspPpVa5_0053</name>
</gene>
<organism evidence="1 2">
    <name type="scientific">Vibrio phage vB_VspP_pVa5</name>
    <dbReference type="NCBI Taxonomy" id="1913109"/>
    <lineage>
        <taxon>Viruses</taxon>
        <taxon>Duplodnaviria</taxon>
        <taxon>Heunggongvirae</taxon>
        <taxon>Uroviricota</taxon>
        <taxon>Caudoviricetes</taxon>
        <taxon>Schitoviridae</taxon>
        <taxon>Pontosvirinae</taxon>
        <taxon>Galateavirus</taxon>
        <taxon>Galateavirus PVA5</taxon>
    </lineage>
</organism>